<comment type="caution">
    <text evidence="6">The sequence shown here is derived from an EMBL/GenBank/DDBJ whole genome shotgun (WGS) entry which is preliminary data.</text>
</comment>
<organism evidence="6 7">
    <name type="scientific">Pontibacter silvestris</name>
    <dbReference type="NCBI Taxonomy" id="2305183"/>
    <lineage>
        <taxon>Bacteria</taxon>
        <taxon>Pseudomonadati</taxon>
        <taxon>Bacteroidota</taxon>
        <taxon>Cytophagia</taxon>
        <taxon>Cytophagales</taxon>
        <taxon>Hymenobacteraceae</taxon>
        <taxon>Pontibacter</taxon>
    </lineage>
</organism>
<dbReference type="InterPro" id="IPR050984">
    <property type="entry name" value="Gfo/Idh/MocA_domain"/>
</dbReference>
<evidence type="ECO:0000313" key="6">
    <source>
        <dbReference type="EMBL" id="MFD2068103.1"/>
    </source>
</evidence>
<sequence length="396" mass="43700">MKTNNPNPIPNRRKFLKGFSFALGSTALGLPLLSLNSCQAGGSSGAGNEEQVSQEKQNKGNSNKMGIALVGLGNYSTEQLAPALQETENCYLAGIVTGTPSKAEEWKNKYNIPEKNIYNYENFDQIADNPDIDIVYVVLPNSMHAEYTIRAAKAKKHVICEKPMATSVADAQRMIEACNQNNVKLAIGYRLHYEPFNKRVMELGQQQVFGKVQSVEAANSQDMTKDSPDVWRLDKELSGGGPLMDVGIYCVQGACYTLGKAPVAVTAQFGEITNPEYFNNGVEQSISWKMEFDNGVAAECTSSYAREANLLAGKAENGWWRVSPAYAYEGKEGETSEGEMDYENVYEQVHQMDGQAQSFRNNQESIVPGEMGLRDMKILEAIYESARNNGKRVEIS</sequence>
<evidence type="ECO:0000256" key="2">
    <source>
        <dbReference type="ARBA" id="ARBA00023002"/>
    </source>
</evidence>
<evidence type="ECO:0000259" key="5">
    <source>
        <dbReference type="Pfam" id="PF22725"/>
    </source>
</evidence>
<dbReference type="EMBL" id="JBHUHV010000042">
    <property type="protein sequence ID" value="MFD2068103.1"/>
    <property type="molecule type" value="Genomic_DNA"/>
</dbReference>
<name>A0ABW4WZD6_9BACT</name>
<evidence type="ECO:0000259" key="4">
    <source>
        <dbReference type="Pfam" id="PF01408"/>
    </source>
</evidence>
<dbReference type="Proteomes" id="UP001597369">
    <property type="component" value="Unassembled WGS sequence"/>
</dbReference>
<gene>
    <name evidence="6" type="ORF">ACFSKU_14505</name>
</gene>
<dbReference type="SUPFAM" id="SSF55347">
    <property type="entry name" value="Glyceraldehyde-3-phosphate dehydrogenase-like, C-terminal domain"/>
    <property type="match status" value="1"/>
</dbReference>
<evidence type="ECO:0000256" key="3">
    <source>
        <dbReference type="SAM" id="SignalP"/>
    </source>
</evidence>
<dbReference type="PANTHER" id="PTHR22604:SF105">
    <property type="entry name" value="TRANS-1,2-DIHYDROBENZENE-1,2-DIOL DEHYDROGENASE"/>
    <property type="match status" value="1"/>
</dbReference>
<dbReference type="InterPro" id="IPR055170">
    <property type="entry name" value="GFO_IDH_MocA-like_dom"/>
</dbReference>
<dbReference type="PROSITE" id="PS51318">
    <property type="entry name" value="TAT"/>
    <property type="match status" value="1"/>
</dbReference>
<comment type="similarity">
    <text evidence="1">Belongs to the Gfo/Idh/MocA family.</text>
</comment>
<evidence type="ECO:0000313" key="7">
    <source>
        <dbReference type="Proteomes" id="UP001597369"/>
    </source>
</evidence>
<protein>
    <submittedName>
        <fullName evidence="6">Gfo/Idh/MocA family protein</fullName>
    </submittedName>
</protein>
<feature type="chain" id="PRO_5045536879" evidence="3">
    <location>
        <begin position="41"/>
        <end position="396"/>
    </location>
</feature>
<dbReference type="InterPro" id="IPR036291">
    <property type="entry name" value="NAD(P)-bd_dom_sf"/>
</dbReference>
<feature type="domain" description="Gfo/Idh/MocA-like oxidoreductase N-terminal" evidence="4">
    <location>
        <begin position="66"/>
        <end position="189"/>
    </location>
</feature>
<reference evidence="7" key="1">
    <citation type="journal article" date="2019" name="Int. J. Syst. Evol. Microbiol.">
        <title>The Global Catalogue of Microorganisms (GCM) 10K type strain sequencing project: providing services to taxonomists for standard genome sequencing and annotation.</title>
        <authorList>
            <consortium name="The Broad Institute Genomics Platform"/>
            <consortium name="The Broad Institute Genome Sequencing Center for Infectious Disease"/>
            <person name="Wu L."/>
            <person name="Ma J."/>
        </authorList>
    </citation>
    <scope>NUCLEOTIDE SEQUENCE [LARGE SCALE GENOMIC DNA]</scope>
    <source>
        <strain evidence="7">JCM 16545</strain>
    </source>
</reference>
<dbReference type="SUPFAM" id="SSF51735">
    <property type="entry name" value="NAD(P)-binding Rossmann-fold domains"/>
    <property type="match status" value="1"/>
</dbReference>
<dbReference type="PRINTS" id="PR01775">
    <property type="entry name" value="GLFROXRDTASE"/>
</dbReference>
<dbReference type="Gene3D" id="3.30.360.10">
    <property type="entry name" value="Dihydrodipicolinate Reductase, domain 2"/>
    <property type="match status" value="1"/>
</dbReference>
<dbReference type="InterPro" id="IPR006311">
    <property type="entry name" value="TAT_signal"/>
</dbReference>
<keyword evidence="2" id="KW-0560">Oxidoreductase</keyword>
<dbReference type="Pfam" id="PF01408">
    <property type="entry name" value="GFO_IDH_MocA"/>
    <property type="match status" value="1"/>
</dbReference>
<dbReference type="RefSeq" id="WP_377470153.1">
    <property type="nucleotide sequence ID" value="NZ_JBHUHV010000042.1"/>
</dbReference>
<keyword evidence="7" id="KW-1185">Reference proteome</keyword>
<evidence type="ECO:0000256" key="1">
    <source>
        <dbReference type="ARBA" id="ARBA00010928"/>
    </source>
</evidence>
<proteinExistence type="inferred from homology"/>
<feature type="domain" description="GFO/IDH/MocA-like oxidoreductase" evidence="5">
    <location>
        <begin position="199"/>
        <end position="307"/>
    </location>
</feature>
<dbReference type="InterPro" id="IPR008354">
    <property type="entry name" value="Glc-Fru_OxRdtase_bac"/>
</dbReference>
<dbReference type="Gene3D" id="3.40.50.720">
    <property type="entry name" value="NAD(P)-binding Rossmann-like Domain"/>
    <property type="match status" value="1"/>
</dbReference>
<accession>A0ABW4WZD6</accession>
<dbReference type="InterPro" id="IPR000683">
    <property type="entry name" value="Gfo/Idh/MocA-like_OxRdtase_N"/>
</dbReference>
<feature type="signal peptide" evidence="3">
    <location>
        <begin position="1"/>
        <end position="40"/>
    </location>
</feature>
<dbReference type="Pfam" id="PF22725">
    <property type="entry name" value="GFO_IDH_MocA_C3"/>
    <property type="match status" value="1"/>
</dbReference>
<keyword evidence="3" id="KW-0732">Signal</keyword>
<dbReference type="PANTHER" id="PTHR22604">
    <property type="entry name" value="OXIDOREDUCTASES"/>
    <property type="match status" value="1"/>
</dbReference>